<dbReference type="PANTHER" id="PTHR21229:SF11">
    <property type="entry name" value="PROTEIN GPR108"/>
    <property type="match status" value="1"/>
</dbReference>
<dbReference type="Pfam" id="PF06814">
    <property type="entry name" value="GOST_TM"/>
    <property type="match status" value="2"/>
</dbReference>
<dbReference type="AlphaFoldDB" id="A0A8J6ACF9"/>
<name>A0A8J6ACF9_GALPY</name>
<dbReference type="PROSITE" id="PS51257">
    <property type="entry name" value="PROKAR_LIPOPROTEIN"/>
    <property type="match status" value="1"/>
</dbReference>
<feature type="transmembrane region" description="Helical" evidence="7">
    <location>
        <begin position="423"/>
        <end position="443"/>
    </location>
</feature>
<feature type="transmembrane region" description="Helical" evidence="7">
    <location>
        <begin position="299"/>
        <end position="316"/>
    </location>
</feature>
<dbReference type="EMBL" id="JAGFMF010011614">
    <property type="protein sequence ID" value="KAG8519044.1"/>
    <property type="molecule type" value="Genomic_DNA"/>
</dbReference>
<sequence length="632" mass="70386">MAVSERRGLDRGKPAEWGQWLLLILLLGGCSGRIHRLALTGEKRADIQLNSFGFFTNGSLEVDLSLLRLGLQKGEKTPLVGFSLTRVRSGGIRSYSTQDTLGCPLQKNSSNLLVLFLIDTKDLRVQVRKYGAQKKLFIFPGLLPKTPSEELPKPAHTVTPKVDSGTPVDLNKTKSKPTVSQGDKQVRGSQGLSGEDKELVLGLSHLNNSYNFSFHVVIGSRAEEGQYNLNFHNCHNTVPGQEQPFDLTVMIREKNPEGFLSAAEIPLFKLYMVMSACFLAAGVFWVSVLCKNTHNVFKIHWLMAALAFTKSVSLLFHSVRALGWEQEGAGWVPGSRKKLEPATPQIFANPANLLSIHLTQSVHSADHHMSVVSLFPNCPHSPTRLPDHPSVHLQINYYFINSQGHPIEGLAVMHYITHLLKGALLFITIALIGSGWAFVKYVLSDKEKKIFGIVIPLQVLANVAYIVIESREEGASDYGLWKETLFLVDLICCGAILFPVVWSIRHLQDASGTDGKVAVNLAKLKLFRHYYVMVICYIYFTRIIAILLRVAVPFQWQWLYQASQGPQLLVEGSTLAFFVLTGYKFQPAGDNPYLQLPQDDEEDVQMEQIMTDSGFREGLSKVNKTASGRELL</sequence>
<comment type="caution">
    <text evidence="9">The sequence shown here is derived from an EMBL/GenBank/DDBJ whole genome shotgun (WGS) entry which is preliminary data.</text>
</comment>
<keyword evidence="3" id="KW-0732">Signal</keyword>
<dbReference type="GO" id="GO:0016020">
    <property type="term" value="C:membrane"/>
    <property type="evidence" value="ECO:0007669"/>
    <property type="project" value="UniProtKB-SubCell"/>
</dbReference>
<evidence type="ECO:0000256" key="3">
    <source>
        <dbReference type="ARBA" id="ARBA00022729"/>
    </source>
</evidence>
<dbReference type="OrthoDB" id="29657at2759"/>
<feature type="region of interest" description="Disordered" evidence="6">
    <location>
        <begin position="148"/>
        <end position="192"/>
    </location>
</feature>
<gene>
    <name evidence="9" type="ORF">J0S82_005869</name>
</gene>
<dbReference type="PANTHER" id="PTHR21229">
    <property type="entry name" value="LUNG SEVEN TRANSMEMBRANE RECEPTOR"/>
    <property type="match status" value="1"/>
</dbReference>
<comment type="subcellular location">
    <subcellularLocation>
        <location evidence="1">Membrane</location>
        <topology evidence="1">Multi-pass membrane protein</topology>
    </subcellularLocation>
</comment>
<evidence type="ECO:0000256" key="2">
    <source>
        <dbReference type="ARBA" id="ARBA00022692"/>
    </source>
</evidence>
<keyword evidence="5 7" id="KW-0472">Membrane</keyword>
<proteinExistence type="predicted"/>
<dbReference type="InterPro" id="IPR053937">
    <property type="entry name" value="GOST_TM"/>
</dbReference>
<evidence type="ECO:0000256" key="7">
    <source>
        <dbReference type="SAM" id="Phobius"/>
    </source>
</evidence>
<feature type="transmembrane region" description="Helical" evidence="7">
    <location>
        <begin position="530"/>
        <end position="552"/>
    </location>
</feature>
<evidence type="ECO:0000256" key="1">
    <source>
        <dbReference type="ARBA" id="ARBA00004141"/>
    </source>
</evidence>
<evidence type="ECO:0000256" key="5">
    <source>
        <dbReference type="ARBA" id="ARBA00023136"/>
    </source>
</evidence>
<keyword evidence="4 7" id="KW-1133">Transmembrane helix</keyword>
<keyword evidence="2 7" id="KW-0812">Transmembrane</keyword>
<evidence type="ECO:0000256" key="4">
    <source>
        <dbReference type="ARBA" id="ARBA00022989"/>
    </source>
</evidence>
<evidence type="ECO:0000256" key="6">
    <source>
        <dbReference type="SAM" id="MobiDB-lite"/>
    </source>
</evidence>
<dbReference type="InterPro" id="IPR009637">
    <property type="entry name" value="GPR107/GPR108-like"/>
</dbReference>
<keyword evidence="10" id="KW-1185">Reference proteome</keyword>
<evidence type="ECO:0000313" key="9">
    <source>
        <dbReference type="EMBL" id="KAG8519044.1"/>
    </source>
</evidence>
<evidence type="ECO:0000259" key="8">
    <source>
        <dbReference type="Pfam" id="PF06814"/>
    </source>
</evidence>
<organism evidence="9 10">
    <name type="scientific">Galemys pyrenaicus</name>
    <name type="common">Iberian desman</name>
    <name type="synonym">Pyrenean desman</name>
    <dbReference type="NCBI Taxonomy" id="202257"/>
    <lineage>
        <taxon>Eukaryota</taxon>
        <taxon>Metazoa</taxon>
        <taxon>Chordata</taxon>
        <taxon>Craniata</taxon>
        <taxon>Vertebrata</taxon>
        <taxon>Euteleostomi</taxon>
        <taxon>Mammalia</taxon>
        <taxon>Eutheria</taxon>
        <taxon>Laurasiatheria</taxon>
        <taxon>Eulipotyphla</taxon>
        <taxon>Talpidae</taxon>
        <taxon>Galemys</taxon>
    </lineage>
</organism>
<feature type="domain" description="GOST seven transmembrane" evidence="8">
    <location>
        <begin position="266"/>
        <end position="320"/>
    </location>
</feature>
<feature type="transmembrane region" description="Helical" evidence="7">
    <location>
        <begin position="449"/>
        <end position="468"/>
    </location>
</feature>
<feature type="compositionally biased region" description="Polar residues" evidence="6">
    <location>
        <begin position="176"/>
        <end position="192"/>
    </location>
</feature>
<feature type="domain" description="GOST seven transmembrane" evidence="8">
    <location>
        <begin position="393"/>
        <end position="592"/>
    </location>
</feature>
<reference evidence="9" key="1">
    <citation type="journal article" date="2021" name="Evol. Appl.">
        <title>The genome of the Pyrenean desman and the effects of bottlenecks and inbreeding on the genomic landscape of an endangered species.</title>
        <authorList>
            <person name="Escoda L."/>
            <person name="Castresana J."/>
        </authorList>
    </citation>
    <scope>NUCLEOTIDE SEQUENCE</scope>
    <source>
        <strain evidence="9">IBE-C5619</strain>
    </source>
</reference>
<dbReference type="GO" id="GO:0005794">
    <property type="term" value="C:Golgi apparatus"/>
    <property type="evidence" value="ECO:0007669"/>
    <property type="project" value="TreeGrafter"/>
</dbReference>
<dbReference type="Proteomes" id="UP000700334">
    <property type="component" value="Unassembled WGS sequence"/>
</dbReference>
<accession>A0A8J6ACF9</accession>
<feature type="transmembrane region" description="Helical" evidence="7">
    <location>
        <begin position="480"/>
        <end position="502"/>
    </location>
</feature>
<feature type="transmembrane region" description="Helical" evidence="7">
    <location>
        <begin position="270"/>
        <end position="287"/>
    </location>
</feature>
<evidence type="ECO:0000313" key="10">
    <source>
        <dbReference type="Proteomes" id="UP000700334"/>
    </source>
</evidence>
<protein>
    <submittedName>
        <fullName evidence="9">Protein GPR108</fullName>
    </submittedName>
</protein>